<evidence type="ECO:0000256" key="5">
    <source>
        <dbReference type="ARBA" id="ARBA00023277"/>
    </source>
</evidence>
<evidence type="ECO:0000313" key="8">
    <source>
        <dbReference type="EMBL" id="CAD1842540.1"/>
    </source>
</evidence>
<evidence type="ECO:0000256" key="2">
    <source>
        <dbReference type="ARBA" id="ARBA00004947"/>
    </source>
</evidence>
<evidence type="ECO:0000256" key="3">
    <source>
        <dbReference type="ARBA" id="ARBA00013189"/>
    </source>
</evidence>
<dbReference type="Pfam" id="PF16363">
    <property type="entry name" value="GDP_Man_Dehyd"/>
    <property type="match status" value="1"/>
</dbReference>
<dbReference type="PANTHER" id="PTHR43725">
    <property type="entry name" value="UDP-GLUCOSE 4-EPIMERASE"/>
    <property type="match status" value="1"/>
</dbReference>
<feature type="region of interest" description="Disordered" evidence="6">
    <location>
        <begin position="1"/>
        <end position="29"/>
    </location>
</feature>
<accession>A0A6V7QHG2</accession>
<evidence type="ECO:0000256" key="6">
    <source>
        <dbReference type="SAM" id="MobiDB-lite"/>
    </source>
</evidence>
<dbReference type="InterPro" id="IPR036291">
    <property type="entry name" value="NAD(P)-bd_dom_sf"/>
</dbReference>
<dbReference type="Gene3D" id="3.40.50.720">
    <property type="entry name" value="NAD(P)-binding Rossmann-like Domain"/>
    <property type="match status" value="1"/>
</dbReference>
<organism evidence="8">
    <name type="scientific">Ananas comosus var. bracteatus</name>
    <name type="common">red pineapple</name>
    <dbReference type="NCBI Taxonomy" id="296719"/>
    <lineage>
        <taxon>Eukaryota</taxon>
        <taxon>Viridiplantae</taxon>
        <taxon>Streptophyta</taxon>
        <taxon>Embryophyta</taxon>
        <taxon>Tracheophyta</taxon>
        <taxon>Spermatophyta</taxon>
        <taxon>Magnoliopsida</taxon>
        <taxon>Liliopsida</taxon>
        <taxon>Poales</taxon>
        <taxon>Bromeliaceae</taxon>
        <taxon>Bromelioideae</taxon>
        <taxon>Ananas</taxon>
    </lineage>
</organism>
<dbReference type="GO" id="GO:0003978">
    <property type="term" value="F:UDP-glucose 4-epimerase activity"/>
    <property type="evidence" value="ECO:0007669"/>
    <property type="project" value="UniProtKB-EC"/>
</dbReference>
<feature type="compositionally biased region" description="Low complexity" evidence="6">
    <location>
        <begin position="9"/>
        <end position="26"/>
    </location>
</feature>
<evidence type="ECO:0000256" key="1">
    <source>
        <dbReference type="ARBA" id="ARBA00000083"/>
    </source>
</evidence>
<dbReference type="AlphaFoldDB" id="A0A6V7QHG2"/>
<dbReference type="SUPFAM" id="SSF51735">
    <property type="entry name" value="NAD(P)-binding Rossmann-fold domains"/>
    <property type="match status" value="1"/>
</dbReference>
<dbReference type="EC" id="5.1.3.2" evidence="3"/>
<dbReference type="InterPro" id="IPR016040">
    <property type="entry name" value="NAD(P)-bd_dom"/>
</dbReference>
<name>A0A6V7QHG2_ANACO</name>
<evidence type="ECO:0000256" key="4">
    <source>
        <dbReference type="ARBA" id="ARBA00023144"/>
    </source>
</evidence>
<keyword evidence="5" id="KW-0119">Carbohydrate metabolism</keyword>
<gene>
    <name evidence="8" type="ORF">CB5_LOCUS25751</name>
</gene>
<dbReference type="GO" id="GO:0006012">
    <property type="term" value="P:galactose metabolic process"/>
    <property type="evidence" value="ECO:0007669"/>
    <property type="project" value="UniProtKB-KW"/>
</dbReference>
<reference evidence="8" key="1">
    <citation type="submission" date="2020-07" db="EMBL/GenBank/DDBJ databases">
        <authorList>
            <person name="Lin J."/>
        </authorList>
    </citation>
    <scope>NUCLEOTIDE SEQUENCE</scope>
</reference>
<dbReference type="GO" id="GO:0005829">
    <property type="term" value="C:cytosol"/>
    <property type="evidence" value="ECO:0007669"/>
    <property type="project" value="TreeGrafter"/>
</dbReference>
<sequence>MYLFHHQYSNPNSNSNQNSTTPTLTLFAPHPIRAPSSHAELDLDRALPLSFTSPLSSLSFTSPSSPPKSPSTSRAPAPDLPGPACTGATSPSTTSIDSSHIAGFIGTHAVLHLLNEGFSVHIIDNLDNSVAKAVDRVRSLVGPERSRNLHFYVGDLRNKKDLEKVFSQARWYFFFSS</sequence>
<evidence type="ECO:0000259" key="7">
    <source>
        <dbReference type="Pfam" id="PF16363"/>
    </source>
</evidence>
<comment type="pathway">
    <text evidence="2">Carbohydrate metabolism; galactose metabolism.</text>
</comment>
<keyword evidence="4" id="KW-0299">Galactose metabolism</keyword>
<protein>
    <recommendedName>
        <fullName evidence="3">UDP-glucose 4-epimerase</fullName>
        <ecNumber evidence="3">5.1.3.2</ecNumber>
    </recommendedName>
</protein>
<dbReference type="PANTHER" id="PTHR43725:SF15">
    <property type="entry name" value="BIFUNCTIONAL UDP-GLUCOSE 4-EPIMERASE AND UDP-XYLOSE 4-EPIMERASE 1"/>
    <property type="match status" value="1"/>
</dbReference>
<feature type="region of interest" description="Disordered" evidence="6">
    <location>
        <begin position="58"/>
        <end position="93"/>
    </location>
</feature>
<feature type="domain" description="NAD(P)-binding" evidence="7">
    <location>
        <begin position="101"/>
        <end position="170"/>
    </location>
</feature>
<proteinExistence type="predicted"/>
<comment type="catalytic activity">
    <reaction evidence="1">
        <text>UDP-alpha-D-glucose = UDP-alpha-D-galactose</text>
        <dbReference type="Rhea" id="RHEA:22168"/>
        <dbReference type="ChEBI" id="CHEBI:58885"/>
        <dbReference type="ChEBI" id="CHEBI:66914"/>
        <dbReference type="EC" id="5.1.3.2"/>
    </reaction>
</comment>
<dbReference type="EMBL" id="LR862136">
    <property type="protein sequence ID" value="CAD1842540.1"/>
    <property type="molecule type" value="Genomic_DNA"/>
</dbReference>